<reference evidence="1 2" key="1">
    <citation type="submission" date="2022-09" db="EMBL/GenBank/DDBJ databases">
        <authorList>
            <person name="Palmer J.M."/>
        </authorList>
    </citation>
    <scope>NUCLEOTIDE SEQUENCE [LARGE SCALE GENOMIC DNA]</scope>
    <source>
        <strain evidence="1 2">DSM 7382</strain>
    </source>
</reference>
<gene>
    <name evidence="1" type="ORF">QCA50_019194</name>
</gene>
<sequence length="172" mass="18496">MASNIVLLPLSTWAQQHITAIYQAVKAADFDAAFDAFISKDVKITFNGKSITRDQYKQSINGEKFAEAAAQVKFIGTVEVPDDQDQPVLAGKVGTFFEATIDERFLVLGAPEISTVTSSLNLVVAQDPSLHPPHLPGKGGAFDGRRVMQLDQVVLDKPGTVHIPLPPPKASS</sequence>
<evidence type="ECO:0000313" key="2">
    <source>
        <dbReference type="Proteomes" id="UP001385951"/>
    </source>
</evidence>
<comment type="caution">
    <text evidence="1">The sequence shown here is derived from an EMBL/GenBank/DDBJ whole genome shotgun (WGS) entry which is preliminary data.</text>
</comment>
<evidence type="ECO:0008006" key="3">
    <source>
        <dbReference type="Google" id="ProtNLM"/>
    </source>
</evidence>
<name>A0AAW0FF75_9APHY</name>
<dbReference type="AlphaFoldDB" id="A0AAW0FF75"/>
<protein>
    <recommendedName>
        <fullName evidence="3">SnoaL-like domain-containing protein</fullName>
    </recommendedName>
</protein>
<dbReference type="Proteomes" id="UP001385951">
    <property type="component" value="Unassembled WGS sequence"/>
</dbReference>
<evidence type="ECO:0000313" key="1">
    <source>
        <dbReference type="EMBL" id="KAK7677882.1"/>
    </source>
</evidence>
<accession>A0AAW0FF75</accession>
<organism evidence="1 2">
    <name type="scientific">Cerrena zonata</name>
    <dbReference type="NCBI Taxonomy" id="2478898"/>
    <lineage>
        <taxon>Eukaryota</taxon>
        <taxon>Fungi</taxon>
        <taxon>Dikarya</taxon>
        <taxon>Basidiomycota</taxon>
        <taxon>Agaricomycotina</taxon>
        <taxon>Agaricomycetes</taxon>
        <taxon>Polyporales</taxon>
        <taxon>Cerrenaceae</taxon>
        <taxon>Cerrena</taxon>
    </lineage>
</organism>
<keyword evidence="2" id="KW-1185">Reference proteome</keyword>
<dbReference type="EMBL" id="JASBNA010000081">
    <property type="protein sequence ID" value="KAK7677882.1"/>
    <property type="molecule type" value="Genomic_DNA"/>
</dbReference>
<proteinExistence type="predicted"/>